<proteinExistence type="predicted"/>
<feature type="domain" description="DDE Tnp4" evidence="3">
    <location>
        <begin position="166"/>
        <end position="334"/>
    </location>
</feature>
<accession>A0A026WFV4</accession>
<keyword evidence="2" id="KW-0479">Metal-binding</keyword>
<evidence type="ECO:0000259" key="3">
    <source>
        <dbReference type="Pfam" id="PF13359"/>
    </source>
</evidence>
<evidence type="ECO:0000256" key="1">
    <source>
        <dbReference type="ARBA" id="ARBA00001968"/>
    </source>
</evidence>
<reference evidence="4 5" key="1">
    <citation type="journal article" date="2014" name="Curr. Biol.">
        <title>The genome of the clonal raider ant Cerapachys biroi.</title>
        <authorList>
            <person name="Oxley P.R."/>
            <person name="Ji L."/>
            <person name="Fetter-Pruneda I."/>
            <person name="McKenzie S.K."/>
            <person name="Li C."/>
            <person name="Hu H."/>
            <person name="Zhang G."/>
            <person name="Kronauer D.J."/>
        </authorList>
    </citation>
    <scope>NUCLEOTIDE SEQUENCE [LARGE SCALE GENOMIC DNA]</scope>
</reference>
<sequence>LLPGLQSINRPYVIRGQELQIFLQQLRTMANNQERYEDENCFSDNEFKSITPIIKEQFRELFTFCDRVPQTGGYRYVTKKDLLTFLCKLRQGLSDEFLKVIFNYSSRQAVSLAIGTVRKSLMQRFVPSNIGFQAITRENYIARHVTEFSNALYNPEPNVPRAIAYIDGTYSYIPKSSNFRVLRQSYCVHKGRHLVKPALVVAPDGYILAIQGSYFSDSRNNDAAMLRNEYERDVDSIKEWFQDSDIFIVDRGYRDATPWLERIGIHVKMPALLQRGQSQLSIEEANESRLITKTRWLVEARNGHIKSMFKFFSQVINVPHIHNLGDFYRIAGAIINRYHPPIHMEGANVQLARAMLEQSQTVNIVQARVEADNLRSRNGRWKKLNQHQVPNFPRLTLEHLRDLTVGVYQVHLAPSYIQDKIQRDGQEEFQLDELIDEPGFIRARL</sequence>
<dbReference type="OMA" id="TMANNQE"/>
<evidence type="ECO:0000313" key="4">
    <source>
        <dbReference type="EMBL" id="EZA54546.1"/>
    </source>
</evidence>
<dbReference type="Proteomes" id="UP000053097">
    <property type="component" value="Unassembled WGS sequence"/>
</dbReference>
<dbReference type="Pfam" id="PF13359">
    <property type="entry name" value="DDE_Tnp_4"/>
    <property type="match status" value="1"/>
</dbReference>
<dbReference type="AlphaFoldDB" id="A0A026WFV4"/>
<dbReference type="GO" id="GO:0046872">
    <property type="term" value="F:metal ion binding"/>
    <property type="evidence" value="ECO:0007669"/>
    <property type="project" value="UniProtKB-KW"/>
</dbReference>
<gene>
    <name evidence="4" type="ORF">X777_05526</name>
</gene>
<name>A0A026WFV4_OOCBI</name>
<dbReference type="EMBL" id="KK107242">
    <property type="protein sequence ID" value="EZA54546.1"/>
    <property type="molecule type" value="Genomic_DNA"/>
</dbReference>
<dbReference type="PANTHER" id="PTHR23080">
    <property type="entry name" value="THAP DOMAIN PROTEIN"/>
    <property type="match status" value="1"/>
</dbReference>
<dbReference type="InterPro" id="IPR027806">
    <property type="entry name" value="HARBI1_dom"/>
</dbReference>
<evidence type="ECO:0000256" key="2">
    <source>
        <dbReference type="ARBA" id="ARBA00022723"/>
    </source>
</evidence>
<evidence type="ECO:0000313" key="5">
    <source>
        <dbReference type="Proteomes" id="UP000053097"/>
    </source>
</evidence>
<dbReference type="OrthoDB" id="6765180at2759"/>
<keyword evidence="5" id="KW-1185">Reference proteome</keyword>
<feature type="non-terminal residue" evidence="4">
    <location>
        <position position="1"/>
    </location>
</feature>
<organism evidence="4 5">
    <name type="scientific">Ooceraea biroi</name>
    <name type="common">Clonal raider ant</name>
    <name type="synonym">Cerapachys biroi</name>
    <dbReference type="NCBI Taxonomy" id="2015173"/>
    <lineage>
        <taxon>Eukaryota</taxon>
        <taxon>Metazoa</taxon>
        <taxon>Ecdysozoa</taxon>
        <taxon>Arthropoda</taxon>
        <taxon>Hexapoda</taxon>
        <taxon>Insecta</taxon>
        <taxon>Pterygota</taxon>
        <taxon>Neoptera</taxon>
        <taxon>Endopterygota</taxon>
        <taxon>Hymenoptera</taxon>
        <taxon>Apocrita</taxon>
        <taxon>Aculeata</taxon>
        <taxon>Formicoidea</taxon>
        <taxon>Formicidae</taxon>
        <taxon>Dorylinae</taxon>
        <taxon>Ooceraea</taxon>
    </lineage>
</organism>
<feature type="non-terminal residue" evidence="4">
    <location>
        <position position="445"/>
    </location>
</feature>
<comment type="cofactor">
    <cofactor evidence="1">
        <name>a divalent metal cation</name>
        <dbReference type="ChEBI" id="CHEBI:60240"/>
    </cofactor>
</comment>
<protein>
    <recommendedName>
        <fullName evidence="3">DDE Tnp4 domain-containing protein</fullName>
    </recommendedName>
</protein>